<evidence type="ECO:0000313" key="1">
    <source>
        <dbReference type="EMBL" id="KAK4527417.1"/>
    </source>
</evidence>
<organism evidence="1 2">
    <name type="scientific">Galdieria yellowstonensis</name>
    <dbReference type="NCBI Taxonomy" id="3028027"/>
    <lineage>
        <taxon>Eukaryota</taxon>
        <taxon>Rhodophyta</taxon>
        <taxon>Bangiophyceae</taxon>
        <taxon>Galdieriales</taxon>
        <taxon>Galdieriaceae</taxon>
        <taxon>Galdieria</taxon>
    </lineage>
</organism>
<comment type="caution">
    <text evidence="1">The sequence shown here is derived from an EMBL/GenBank/DDBJ whole genome shotgun (WGS) entry which is preliminary data.</text>
</comment>
<reference evidence="1 2" key="1">
    <citation type="submission" date="2022-07" db="EMBL/GenBank/DDBJ databases">
        <title>Genome-wide signatures of adaptation to extreme environments.</title>
        <authorList>
            <person name="Cho C.H."/>
            <person name="Yoon H.S."/>
        </authorList>
    </citation>
    <scope>NUCLEOTIDE SEQUENCE [LARGE SCALE GENOMIC DNA]</scope>
    <source>
        <strain evidence="1 2">108.79 E11</strain>
    </source>
</reference>
<sequence length="215" mass="24866">MYEAFQVSVFPFRSLKSYSYASRWSRAKTCPQSKHRTCLEVVASVTMSRRSVLKLALLTGAFWQFSVWKDAALADGAVSFATKITSRRRYGPRILGLEHDITCLEDYIHNQERDKIQELVSERYLNAQNKPRTGKFWSERTAFKLFGSGVFRDNKEILQKLDNEEQQFFAAATRLSKAASNNDWEEANKAYTDLKNAYYEFLYSGNLKMEDSTNV</sequence>
<protein>
    <submittedName>
        <fullName evidence="1">Uncharacterized protein</fullName>
    </submittedName>
</protein>
<name>A0AAV9IJ93_9RHOD</name>
<evidence type="ECO:0000313" key="2">
    <source>
        <dbReference type="Proteomes" id="UP001300502"/>
    </source>
</evidence>
<accession>A0AAV9IJ93</accession>
<dbReference type="EMBL" id="JANCYU010000051">
    <property type="protein sequence ID" value="KAK4527417.1"/>
    <property type="molecule type" value="Genomic_DNA"/>
</dbReference>
<dbReference type="Proteomes" id="UP001300502">
    <property type="component" value="Unassembled WGS sequence"/>
</dbReference>
<dbReference type="AlphaFoldDB" id="A0AAV9IJ93"/>
<keyword evidence="2" id="KW-1185">Reference proteome</keyword>
<dbReference type="Gene3D" id="1.20.120.1740">
    <property type="entry name" value="Sodium ion translocating NADH-quinone reductase subunit C-like"/>
    <property type="match status" value="1"/>
</dbReference>
<proteinExistence type="predicted"/>
<gene>
    <name evidence="1" type="ORF">GAYE_SCF39G5339</name>
</gene>